<dbReference type="AlphaFoldDB" id="K0RB63"/>
<keyword evidence="3" id="KW-1185">Reference proteome</keyword>
<evidence type="ECO:0000313" key="2">
    <source>
        <dbReference type="EMBL" id="EJK50470.1"/>
    </source>
</evidence>
<feature type="region of interest" description="Disordered" evidence="1">
    <location>
        <begin position="68"/>
        <end position="106"/>
    </location>
</feature>
<gene>
    <name evidence="2" type="ORF">THAOC_30538</name>
</gene>
<dbReference type="EMBL" id="AGNL01043610">
    <property type="protein sequence ID" value="EJK50470.1"/>
    <property type="molecule type" value="Genomic_DNA"/>
</dbReference>
<reference evidence="2 3" key="1">
    <citation type="journal article" date="2012" name="Genome Biol.">
        <title>Genome and low-iron response of an oceanic diatom adapted to chronic iron limitation.</title>
        <authorList>
            <person name="Lommer M."/>
            <person name="Specht M."/>
            <person name="Roy A.S."/>
            <person name="Kraemer L."/>
            <person name="Andreson R."/>
            <person name="Gutowska M.A."/>
            <person name="Wolf J."/>
            <person name="Bergner S.V."/>
            <person name="Schilhabel M.B."/>
            <person name="Klostermeier U.C."/>
            <person name="Beiko R.G."/>
            <person name="Rosenstiel P."/>
            <person name="Hippler M."/>
            <person name="Laroche J."/>
        </authorList>
    </citation>
    <scope>NUCLEOTIDE SEQUENCE [LARGE SCALE GENOMIC DNA]</scope>
    <source>
        <strain evidence="2 3">CCMP1005</strain>
    </source>
</reference>
<evidence type="ECO:0000313" key="3">
    <source>
        <dbReference type="Proteomes" id="UP000266841"/>
    </source>
</evidence>
<dbReference type="Proteomes" id="UP000266841">
    <property type="component" value="Unassembled WGS sequence"/>
</dbReference>
<name>K0RB63_THAOC</name>
<comment type="caution">
    <text evidence="2">The sequence shown here is derived from an EMBL/GenBank/DDBJ whole genome shotgun (WGS) entry which is preliminary data.</text>
</comment>
<feature type="non-terminal residue" evidence="2">
    <location>
        <position position="1"/>
    </location>
</feature>
<accession>K0RB63</accession>
<protein>
    <submittedName>
        <fullName evidence="2">Uncharacterized protein</fullName>
    </submittedName>
</protein>
<sequence length="106" mass="10962">PARILDRAKAPVTSPTAATASALVGSLRAVTELCTNVAILCSGERGGRFGADKPLKFNFYQANKQAISTGDTTKALPTSELRGPRTSGEGPNNKAAKLHNGPLVDS</sequence>
<proteinExistence type="predicted"/>
<organism evidence="2 3">
    <name type="scientific">Thalassiosira oceanica</name>
    <name type="common">Marine diatom</name>
    <dbReference type="NCBI Taxonomy" id="159749"/>
    <lineage>
        <taxon>Eukaryota</taxon>
        <taxon>Sar</taxon>
        <taxon>Stramenopiles</taxon>
        <taxon>Ochrophyta</taxon>
        <taxon>Bacillariophyta</taxon>
        <taxon>Coscinodiscophyceae</taxon>
        <taxon>Thalassiosirophycidae</taxon>
        <taxon>Thalassiosirales</taxon>
        <taxon>Thalassiosiraceae</taxon>
        <taxon>Thalassiosira</taxon>
    </lineage>
</organism>
<evidence type="ECO:0000256" key="1">
    <source>
        <dbReference type="SAM" id="MobiDB-lite"/>
    </source>
</evidence>